<reference evidence="2 3" key="1">
    <citation type="journal article" date="2013" name="Proc. Natl. Acad. Sci. U.S.A.">
        <title>The king cobra genome reveals dynamic gene evolution and adaptation in the snake venom system.</title>
        <authorList>
            <person name="Vonk F.J."/>
            <person name="Casewell N.R."/>
            <person name="Henkel C.V."/>
            <person name="Heimberg A.M."/>
            <person name="Jansen H.J."/>
            <person name="McCleary R.J."/>
            <person name="Kerkkamp H.M."/>
            <person name="Vos R.A."/>
            <person name="Guerreiro I."/>
            <person name="Calvete J.J."/>
            <person name="Wuster W."/>
            <person name="Woods A.E."/>
            <person name="Logan J.M."/>
            <person name="Harrison R.A."/>
            <person name="Castoe T.A."/>
            <person name="de Koning A.P."/>
            <person name="Pollock D.D."/>
            <person name="Yandell M."/>
            <person name="Calderon D."/>
            <person name="Renjifo C."/>
            <person name="Currier R.B."/>
            <person name="Salgado D."/>
            <person name="Pla D."/>
            <person name="Sanz L."/>
            <person name="Hyder A.S."/>
            <person name="Ribeiro J.M."/>
            <person name="Arntzen J.W."/>
            <person name="van den Thillart G.E."/>
            <person name="Boetzer M."/>
            <person name="Pirovano W."/>
            <person name="Dirks R.P."/>
            <person name="Spaink H.P."/>
            <person name="Duboule D."/>
            <person name="McGlinn E."/>
            <person name="Kini R.M."/>
            <person name="Richardson M.K."/>
        </authorList>
    </citation>
    <scope>NUCLEOTIDE SEQUENCE</scope>
    <source>
        <tissue evidence="2">Blood</tissue>
    </source>
</reference>
<name>V8NE26_OPHHA</name>
<gene>
    <name evidence="2" type="ORF">L345_14033</name>
</gene>
<proteinExistence type="predicted"/>
<accession>V8NE26</accession>
<feature type="compositionally biased region" description="Basic and acidic residues" evidence="1">
    <location>
        <begin position="324"/>
        <end position="350"/>
    </location>
</feature>
<evidence type="ECO:0000313" key="2">
    <source>
        <dbReference type="EMBL" id="ETE60226.1"/>
    </source>
</evidence>
<keyword evidence="3" id="KW-1185">Reference proteome</keyword>
<protein>
    <submittedName>
        <fullName evidence="2">Uncharacterized protein</fullName>
    </submittedName>
</protein>
<evidence type="ECO:0000256" key="1">
    <source>
        <dbReference type="SAM" id="MobiDB-lite"/>
    </source>
</evidence>
<feature type="non-terminal residue" evidence="2">
    <location>
        <position position="1"/>
    </location>
</feature>
<sequence length="350" mass="38824">MASWPQQVGHVSWSCELAMVSWLCELAMVSWLCELAPLAMASWLCELAMCVGHGELATVSWPCELTLANSHRPGQCTFLPGSPTCHRLSLHKTGQPGQKRLGLVVFGQRPWAESISGLMRLVKPVSRFWGAAKSQAKRGVSYTVSLSSSMLPQDISVFKKIKSAGNPLQTTRWQLGDTFSSWFVWNLGSSPQEKLTSYLLSAPVGDLGQTTLVAHNLASFERPYTISDRWLPSLFLKTSSDGSSTTSGGKQFHWLTVFTNAFGHGIPSCLRMSCEWNFGVCKPEFTVSIAGCFLYLLLPPCDVQNICSPCRTTLLEPLLAMKTRRGEEKKERRGEKGKKERNGKEQKRTE</sequence>
<dbReference type="EMBL" id="AZIM01004845">
    <property type="protein sequence ID" value="ETE60226.1"/>
    <property type="molecule type" value="Genomic_DNA"/>
</dbReference>
<comment type="caution">
    <text evidence="2">The sequence shown here is derived from an EMBL/GenBank/DDBJ whole genome shotgun (WGS) entry which is preliminary data.</text>
</comment>
<organism evidence="2 3">
    <name type="scientific">Ophiophagus hannah</name>
    <name type="common">King cobra</name>
    <name type="synonym">Naja hannah</name>
    <dbReference type="NCBI Taxonomy" id="8665"/>
    <lineage>
        <taxon>Eukaryota</taxon>
        <taxon>Metazoa</taxon>
        <taxon>Chordata</taxon>
        <taxon>Craniata</taxon>
        <taxon>Vertebrata</taxon>
        <taxon>Euteleostomi</taxon>
        <taxon>Lepidosauria</taxon>
        <taxon>Squamata</taxon>
        <taxon>Bifurcata</taxon>
        <taxon>Unidentata</taxon>
        <taxon>Episquamata</taxon>
        <taxon>Toxicofera</taxon>
        <taxon>Serpentes</taxon>
        <taxon>Colubroidea</taxon>
        <taxon>Elapidae</taxon>
        <taxon>Elapinae</taxon>
        <taxon>Ophiophagus</taxon>
    </lineage>
</organism>
<dbReference type="Proteomes" id="UP000018936">
    <property type="component" value="Unassembled WGS sequence"/>
</dbReference>
<feature type="region of interest" description="Disordered" evidence="1">
    <location>
        <begin position="322"/>
        <end position="350"/>
    </location>
</feature>
<evidence type="ECO:0000313" key="3">
    <source>
        <dbReference type="Proteomes" id="UP000018936"/>
    </source>
</evidence>
<dbReference type="AlphaFoldDB" id="V8NE26"/>